<sequence>MANRNSNKIFNKGWNLKKRKFHHQPNKPLTVMTLQEESQTVDLSYVLYATLTAYFGPCLWNFLSRKNIVDNTVKRLDIYEMLQVMIAERKNDLHFFSTSEPSDTYNLETSMTGRHSVIHGFYDEISKHWISYLMAWIEVLRLVNALISAAKVKCVLNELILKKNNPLEVQISSLSAPQFLSEENIPQLPGDMNKTEYIEATKIMVKMYRCVTKFLGPVLRDYNLRNRGQPRCDSEIDVQALLFDLLDDWHKNHRTQTNYQTDIANITTAKEGRNKLRFLKILPDDGKSSLSVLCFRRKSAAGEMVSRLSALTAEYFER</sequence>
<evidence type="ECO:0000313" key="1">
    <source>
        <dbReference type="EMBL" id="KAK4007533.1"/>
    </source>
</evidence>
<comment type="caution">
    <text evidence="1">The sequence shown here is derived from an EMBL/GenBank/DDBJ whole genome shotgun (WGS) entry which is preliminary data.</text>
</comment>
<accession>A0ABQ9Z3S1</accession>
<gene>
    <name evidence="1" type="ORF">OUZ56_012690</name>
</gene>
<dbReference type="EMBL" id="JAOYFB010000002">
    <property type="protein sequence ID" value="KAK4007533.1"/>
    <property type="molecule type" value="Genomic_DNA"/>
</dbReference>
<organism evidence="1 2">
    <name type="scientific">Daphnia magna</name>
    <dbReference type="NCBI Taxonomy" id="35525"/>
    <lineage>
        <taxon>Eukaryota</taxon>
        <taxon>Metazoa</taxon>
        <taxon>Ecdysozoa</taxon>
        <taxon>Arthropoda</taxon>
        <taxon>Crustacea</taxon>
        <taxon>Branchiopoda</taxon>
        <taxon>Diplostraca</taxon>
        <taxon>Cladocera</taxon>
        <taxon>Anomopoda</taxon>
        <taxon>Daphniidae</taxon>
        <taxon>Daphnia</taxon>
    </lineage>
</organism>
<evidence type="ECO:0000313" key="2">
    <source>
        <dbReference type="Proteomes" id="UP001234178"/>
    </source>
</evidence>
<name>A0ABQ9Z3S1_9CRUS</name>
<reference evidence="1 2" key="1">
    <citation type="journal article" date="2023" name="Nucleic Acids Res.">
        <title>The hologenome of Daphnia magna reveals possible DNA methylation and microbiome-mediated evolution of the host genome.</title>
        <authorList>
            <person name="Chaturvedi A."/>
            <person name="Li X."/>
            <person name="Dhandapani V."/>
            <person name="Marshall H."/>
            <person name="Kissane S."/>
            <person name="Cuenca-Cambronero M."/>
            <person name="Asole G."/>
            <person name="Calvet F."/>
            <person name="Ruiz-Romero M."/>
            <person name="Marangio P."/>
            <person name="Guigo R."/>
            <person name="Rago D."/>
            <person name="Mirbahai L."/>
            <person name="Eastwood N."/>
            <person name="Colbourne J.K."/>
            <person name="Zhou J."/>
            <person name="Mallon E."/>
            <person name="Orsini L."/>
        </authorList>
    </citation>
    <scope>NUCLEOTIDE SEQUENCE [LARGE SCALE GENOMIC DNA]</scope>
    <source>
        <strain evidence="1">LRV0_1</strain>
    </source>
</reference>
<dbReference type="Proteomes" id="UP001234178">
    <property type="component" value="Unassembled WGS sequence"/>
</dbReference>
<proteinExistence type="predicted"/>
<keyword evidence="2" id="KW-1185">Reference proteome</keyword>
<protein>
    <submittedName>
        <fullName evidence="1">Uncharacterized protein</fullName>
    </submittedName>
</protein>